<accession>A0A645AME3</accession>
<reference evidence="1" key="1">
    <citation type="submission" date="2019-08" db="EMBL/GenBank/DDBJ databases">
        <authorList>
            <person name="Kucharzyk K."/>
            <person name="Murdoch R.W."/>
            <person name="Higgins S."/>
            <person name="Loffler F."/>
        </authorList>
    </citation>
    <scope>NUCLEOTIDE SEQUENCE</scope>
</reference>
<gene>
    <name evidence="1" type="ORF">SDC9_97537</name>
</gene>
<dbReference type="AlphaFoldDB" id="A0A645AME3"/>
<sequence length="196" mass="20446">MGGIGPQQVPEQNGLQLLRRDGGIFDDGRNFQCVTGGGGVHHGLRLDHVEFRAGLLGNDAPGGGVIPGVFHFAGDLIVDLLGGHGLSALRGIGCVQREIAVPAAILQLLRQLFRVDGPTILCHMDQQGGILHLIGGVLTGIGEGICRGLSRRKGLLRVRGNHVRGVTGGAGIGQVSPTEREKAALQIFLIGALRKS</sequence>
<name>A0A645AME3_9ZZZZ</name>
<organism evidence="1">
    <name type="scientific">bioreactor metagenome</name>
    <dbReference type="NCBI Taxonomy" id="1076179"/>
    <lineage>
        <taxon>unclassified sequences</taxon>
        <taxon>metagenomes</taxon>
        <taxon>ecological metagenomes</taxon>
    </lineage>
</organism>
<dbReference type="EMBL" id="VSSQ01013129">
    <property type="protein sequence ID" value="MPM50794.1"/>
    <property type="molecule type" value="Genomic_DNA"/>
</dbReference>
<comment type="caution">
    <text evidence="1">The sequence shown here is derived from an EMBL/GenBank/DDBJ whole genome shotgun (WGS) entry which is preliminary data.</text>
</comment>
<evidence type="ECO:0000313" key="1">
    <source>
        <dbReference type="EMBL" id="MPM50794.1"/>
    </source>
</evidence>
<protein>
    <submittedName>
        <fullName evidence="1">Uncharacterized protein</fullName>
    </submittedName>
</protein>
<proteinExistence type="predicted"/>